<name>A0A7D9LU53_PARCT</name>
<dbReference type="InterPro" id="IPR028064">
    <property type="entry name" value="TMEM154"/>
</dbReference>
<protein>
    <submittedName>
        <fullName evidence="3">Uncharacterized protein</fullName>
    </submittedName>
</protein>
<dbReference type="OrthoDB" id="10601132at2759"/>
<comment type="caution">
    <text evidence="3">The sequence shown here is derived from an EMBL/GenBank/DDBJ whole genome shotgun (WGS) entry which is preliminary data.</text>
</comment>
<proteinExistence type="predicted"/>
<feature type="transmembrane region" description="Helical" evidence="2">
    <location>
        <begin position="281"/>
        <end position="305"/>
    </location>
</feature>
<organism evidence="3 4">
    <name type="scientific">Paramuricea clavata</name>
    <name type="common">Red gorgonian</name>
    <name type="synonym">Violescent sea-whip</name>
    <dbReference type="NCBI Taxonomy" id="317549"/>
    <lineage>
        <taxon>Eukaryota</taxon>
        <taxon>Metazoa</taxon>
        <taxon>Cnidaria</taxon>
        <taxon>Anthozoa</taxon>
        <taxon>Octocorallia</taxon>
        <taxon>Malacalcyonacea</taxon>
        <taxon>Plexauridae</taxon>
        <taxon>Paramuricea</taxon>
    </lineage>
</organism>
<feature type="compositionally biased region" description="Basic residues" evidence="1">
    <location>
        <begin position="348"/>
        <end position="361"/>
    </location>
</feature>
<gene>
    <name evidence="3" type="ORF">PACLA_8A061307</name>
</gene>
<evidence type="ECO:0000256" key="1">
    <source>
        <dbReference type="SAM" id="MobiDB-lite"/>
    </source>
</evidence>
<evidence type="ECO:0000313" key="3">
    <source>
        <dbReference type="EMBL" id="CAB4039223.1"/>
    </source>
</evidence>
<dbReference type="Pfam" id="PF15102">
    <property type="entry name" value="TMEM154"/>
    <property type="match status" value="1"/>
</dbReference>
<keyword evidence="2" id="KW-1133">Transmembrane helix</keyword>
<keyword evidence="2" id="KW-0472">Membrane</keyword>
<reference evidence="3" key="1">
    <citation type="submission" date="2020-04" db="EMBL/GenBank/DDBJ databases">
        <authorList>
            <person name="Alioto T."/>
            <person name="Alioto T."/>
            <person name="Gomez Garrido J."/>
        </authorList>
    </citation>
    <scope>NUCLEOTIDE SEQUENCE</scope>
    <source>
        <strain evidence="3">A484AB</strain>
    </source>
</reference>
<dbReference type="EMBL" id="CACRXK020025092">
    <property type="protein sequence ID" value="CAB4039223.1"/>
    <property type="molecule type" value="Genomic_DNA"/>
</dbReference>
<keyword evidence="4" id="KW-1185">Reference proteome</keyword>
<feature type="compositionally biased region" description="Basic and acidic residues" evidence="1">
    <location>
        <begin position="375"/>
        <end position="386"/>
    </location>
</feature>
<dbReference type="AlphaFoldDB" id="A0A7D9LU53"/>
<accession>A0A7D9LU53</accession>
<dbReference type="Proteomes" id="UP001152795">
    <property type="component" value="Unassembled WGS sequence"/>
</dbReference>
<feature type="region of interest" description="Disordered" evidence="1">
    <location>
        <begin position="250"/>
        <end position="277"/>
    </location>
</feature>
<sequence>MLNLKTLRCLKDTRTVKRLNGEIKIPKQFSMEQCNKSASEQKWVCPSQDVDSQYVRNNGTGNLWEWIKPTDASYFQKCPENIYSYKGCYRFSDGNHTKLINKARCDTLHNGTCGLKIQAPIDIGYTSCQLDWTKSTHTISGFLWYPFDGTIAGVQLNATLYPVTLQIKNISFLLSTWKGHLLRLNIKCTDDEGRSESHCALLKVEGTATEEIPVSIATRTTAPPVSQTTSQITSQPGSTMFEYHQINMSSTSTPSQKLSSTNTSQPSVNSQDREENKDSSVILPIVIAAVALFCLLLALVVIVIVCKRRKRKNDDANQNEEHIYEEPHPVDNGPASPIYMEIDDITRSKSKKSNSSKKRNKSQSSETPPDPLYHTLEKPDRVEINSKKSNSSKKRNKSQSSETPPDPLYNTLEKPDHVEINDIYEALDDAPKSPNPTPQPFEKELDV</sequence>
<feature type="compositionally biased region" description="Basic and acidic residues" evidence="1">
    <location>
        <begin position="312"/>
        <end position="329"/>
    </location>
</feature>
<keyword evidence="2" id="KW-0812">Transmembrane</keyword>
<evidence type="ECO:0000256" key="2">
    <source>
        <dbReference type="SAM" id="Phobius"/>
    </source>
</evidence>
<evidence type="ECO:0000313" key="4">
    <source>
        <dbReference type="Proteomes" id="UP001152795"/>
    </source>
</evidence>
<feature type="compositionally biased region" description="Low complexity" evidence="1">
    <location>
        <begin position="250"/>
        <end position="261"/>
    </location>
</feature>
<feature type="region of interest" description="Disordered" evidence="1">
    <location>
        <begin position="311"/>
        <end position="447"/>
    </location>
</feature>